<evidence type="ECO:0000259" key="1">
    <source>
        <dbReference type="Pfam" id="PF12706"/>
    </source>
</evidence>
<dbReference type="GO" id="GO:0005737">
    <property type="term" value="C:cytoplasm"/>
    <property type="evidence" value="ECO:0007669"/>
    <property type="project" value="TreeGrafter"/>
</dbReference>
<dbReference type="InterPro" id="IPR001279">
    <property type="entry name" value="Metallo-B-lactamas"/>
</dbReference>
<name>A0A849AFK5_9ACTN</name>
<feature type="domain" description="Metallo-beta-lactamase" evidence="1">
    <location>
        <begin position="135"/>
        <end position="330"/>
    </location>
</feature>
<dbReference type="EMBL" id="JABEND010000011">
    <property type="protein sequence ID" value="NNG37250.1"/>
    <property type="molecule type" value="Genomic_DNA"/>
</dbReference>
<dbReference type="RefSeq" id="WP_171200948.1">
    <property type="nucleotide sequence ID" value="NZ_JABEND010000011.1"/>
</dbReference>
<dbReference type="Proteomes" id="UP000562984">
    <property type="component" value="Unassembled WGS sequence"/>
</dbReference>
<protein>
    <recommendedName>
        <fullName evidence="1">Metallo-beta-lactamase domain-containing protein</fullName>
    </recommendedName>
</protein>
<dbReference type="PANTHER" id="PTHR15032">
    <property type="entry name" value="N-ACYL-PHOSPHATIDYLETHANOLAMINE-HYDROLYZING PHOSPHOLIPASE D"/>
    <property type="match status" value="1"/>
</dbReference>
<gene>
    <name evidence="2" type="ORF">HKD39_16375</name>
</gene>
<dbReference type="Pfam" id="PF12706">
    <property type="entry name" value="Lactamase_B_2"/>
    <property type="match status" value="1"/>
</dbReference>
<dbReference type="PANTHER" id="PTHR15032:SF4">
    <property type="entry name" value="N-ACYL-PHOSPHATIDYLETHANOLAMINE-HYDROLYZING PHOSPHOLIPASE D"/>
    <property type="match status" value="1"/>
</dbReference>
<reference evidence="2 3" key="1">
    <citation type="submission" date="2020-05" db="EMBL/GenBank/DDBJ databases">
        <title>Nakamurella sp. DB0629 isolated from air conditioner.</title>
        <authorList>
            <person name="Kim D.H."/>
            <person name="Kim D.-U."/>
        </authorList>
    </citation>
    <scope>NUCLEOTIDE SEQUENCE [LARGE SCALE GENOMIC DNA]</scope>
    <source>
        <strain evidence="2 3">DB0629</strain>
    </source>
</reference>
<dbReference type="InterPro" id="IPR036866">
    <property type="entry name" value="RibonucZ/Hydroxyglut_hydro"/>
</dbReference>
<dbReference type="Gene3D" id="3.60.15.10">
    <property type="entry name" value="Ribonuclease Z/Hydroxyacylglutathione hydrolase-like"/>
    <property type="match status" value="1"/>
</dbReference>
<evidence type="ECO:0000313" key="2">
    <source>
        <dbReference type="EMBL" id="NNG37250.1"/>
    </source>
</evidence>
<evidence type="ECO:0000313" key="3">
    <source>
        <dbReference type="Proteomes" id="UP000562984"/>
    </source>
</evidence>
<dbReference type="SUPFAM" id="SSF56281">
    <property type="entry name" value="Metallo-hydrolase/oxidoreductase"/>
    <property type="match status" value="1"/>
</dbReference>
<organism evidence="2 3">
    <name type="scientific">Nakamurella aerolata</name>
    <dbReference type="NCBI Taxonomy" id="1656892"/>
    <lineage>
        <taxon>Bacteria</taxon>
        <taxon>Bacillati</taxon>
        <taxon>Actinomycetota</taxon>
        <taxon>Actinomycetes</taxon>
        <taxon>Nakamurellales</taxon>
        <taxon>Nakamurellaceae</taxon>
        <taxon>Nakamurella</taxon>
    </lineage>
</organism>
<keyword evidence="3" id="KW-1185">Reference proteome</keyword>
<sequence length="395" mass="41868">MSSKRSTAGASGSSHRRAVGAAIGLAAGGAALAAAARFGWKLRYAMGASRRELAGAADGNPQYRNGAFVNRTPASVLADALTPTQVIRLMASRGDHGKPSAPVGLMAPAFPDPPAALAATWLGHASVLLEIDGQRVLCDPVWSERVSPTQVTGPRRLHPLPIDPQALPELSAVVISHDHYDHLDLATVDHLVRTQRAPFLVPVGVGAHLRRWGVAEGRIVELDWGADHRVGDLTVSCVEARHFSGRSLRRNDTLWSSWVIAGPGHRVFFGGDTGYHSGFAEIGARFSGFDLTVLPIGAYSRYWPDIHMDPEQAWQAHGDLGGKLLLPIHWATFNLALHDWAEPVQRLIAAAATGADTETGTGGGTGSDALLLPAPGERFVAGTPAPQADWWTASA</sequence>
<proteinExistence type="predicted"/>
<accession>A0A849AFK5</accession>
<dbReference type="AlphaFoldDB" id="A0A849AFK5"/>
<comment type="caution">
    <text evidence="2">The sequence shown here is derived from an EMBL/GenBank/DDBJ whole genome shotgun (WGS) entry which is preliminary data.</text>
</comment>